<gene>
    <name evidence="1" type="ORF">D3M59_08450</name>
</gene>
<protein>
    <submittedName>
        <fullName evidence="1">Uncharacterized protein</fullName>
    </submittedName>
</protein>
<dbReference type="EMBL" id="QXTF01000002">
    <property type="protein sequence ID" value="RIX29318.1"/>
    <property type="molecule type" value="Genomic_DNA"/>
</dbReference>
<organism evidence="1 2">
    <name type="scientific">Sphingomonas edaphi</name>
    <dbReference type="NCBI Taxonomy" id="2315689"/>
    <lineage>
        <taxon>Bacteria</taxon>
        <taxon>Pseudomonadati</taxon>
        <taxon>Pseudomonadota</taxon>
        <taxon>Alphaproteobacteria</taxon>
        <taxon>Sphingomonadales</taxon>
        <taxon>Sphingomonadaceae</taxon>
        <taxon>Sphingomonas</taxon>
    </lineage>
</organism>
<dbReference type="Proteomes" id="UP000285023">
    <property type="component" value="Unassembled WGS sequence"/>
</dbReference>
<accession>A0A418Q029</accession>
<sequence length="252" mass="27865">MIAAFAVALAIVQPSPILHYVRSNIDGSQPEHVVHYRPSRREITVYKWVSKCTTSAYVTAWMDERVQEGTLFVAGKVTRDGSQARFGTLTLDPARSTLVADVAPPGGPRIQESHPLKSRPFLLYDFDFADLNSFLQEHRPQKDFSFELPVIWPGQNGVFRDLGLLRAAFGGEEDYLGRKTIRFDLTVTGTTPSSGTLWIDAEGGHIVEARLGLPNHQEYRDFRLTLEKATAGGKAAWDGLTASQYADCPAGN</sequence>
<dbReference type="AlphaFoldDB" id="A0A418Q029"/>
<name>A0A418Q029_9SPHN</name>
<keyword evidence="2" id="KW-1185">Reference proteome</keyword>
<evidence type="ECO:0000313" key="2">
    <source>
        <dbReference type="Proteomes" id="UP000285023"/>
    </source>
</evidence>
<evidence type="ECO:0000313" key="1">
    <source>
        <dbReference type="EMBL" id="RIX29318.1"/>
    </source>
</evidence>
<proteinExistence type="predicted"/>
<dbReference type="RefSeq" id="WP_119533207.1">
    <property type="nucleotide sequence ID" value="NZ_QXTF01000002.1"/>
</dbReference>
<comment type="caution">
    <text evidence="1">The sequence shown here is derived from an EMBL/GenBank/DDBJ whole genome shotgun (WGS) entry which is preliminary data.</text>
</comment>
<reference evidence="1 2" key="1">
    <citation type="submission" date="2018-09" db="EMBL/GenBank/DDBJ databases">
        <title>Sphingomonas sp. DAC4.</title>
        <authorList>
            <person name="Seo T."/>
        </authorList>
    </citation>
    <scope>NUCLEOTIDE SEQUENCE [LARGE SCALE GENOMIC DNA]</scope>
    <source>
        <strain evidence="1 2">DAC4</strain>
    </source>
</reference>
<dbReference type="OrthoDB" id="7171140at2"/>